<sequence>MAWQALAIQGDISKLEDLDRIYTQIQAAKGRINILFANTGLGDFQPLGSAAEESFDRNFGVDVKGTLFIVQKALPLMRCGGSIILIGSTTAAIRGSRRSSVISGFG</sequence>
<dbReference type="InterPro" id="IPR002347">
    <property type="entry name" value="SDR_fam"/>
</dbReference>
<dbReference type="PANTHER" id="PTHR43008:SF4">
    <property type="entry name" value="CHAIN DEHYDROGENASE, PUTATIVE (AFU_ORTHOLOGUE AFUA_4G08710)-RELATED"/>
    <property type="match status" value="1"/>
</dbReference>
<reference evidence="3 4" key="1">
    <citation type="submission" date="2015-07" db="EMBL/GenBank/DDBJ databases">
        <authorList>
            <person name="Noorani M."/>
        </authorList>
    </citation>
    <scope>NUCLEOTIDE SEQUENCE [LARGE SCALE GENOMIC DNA]</scope>
    <source>
        <strain evidence="3 4">0788_9</strain>
    </source>
</reference>
<evidence type="ECO:0000256" key="1">
    <source>
        <dbReference type="ARBA" id="ARBA00006484"/>
    </source>
</evidence>
<comment type="caution">
    <text evidence="3">The sequence shown here is derived from an EMBL/GenBank/DDBJ whole genome shotgun (WGS) entry which is preliminary data.</text>
</comment>
<organism evidence="3 4">
    <name type="scientific">Pseudomonas syringae pv. cilantro</name>
    <dbReference type="NCBI Taxonomy" id="81035"/>
    <lineage>
        <taxon>Bacteria</taxon>
        <taxon>Pseudomonadati</taxon>
        <taxon>Pseudomonadota</taxon>
        <taxon>Gammaproteobacteria</taxon>
        <taxon>Pseudomonadales</taxon>
        <taxon>Pseudomonadaceae</taxon>
        <taxon>Pseudomonas</taxon>
        <taxon>Pseudomonas syringae</taxon>
    </lineage>
</organism>
<comment type="similarity">
    <text evidence="1">Belongs to the short-chain dehydrogenases/reductases (SDR) family.</text>
</comment>
<dbReference type="PANTHER" id="PTHR43008">
    <property type="entry name" value="BENZIL REDUCTASE"/>
    <property type="match status" value="1"/>
</dbReference>
<dbReference type="RefSeq" id="WP_230081099.1">
    <property type="nucleotide sequence ID" value="NZ_LGLN01000099.1"/>
</dbReference>
<evidence type="ECO:0000256" key="2">
    <source>
        <dbReference type="ARBA" id="ARBA00023002"/>
    </source>
</evidence>
<dbReference type="AlphaFoldDB" id="A0A0N0X6Y6"/>
<dbReference type="SUPFAM" id="SSF51735">
    <property type="entry name" value="NAD(P)-binding Rossmann-fold domains"/>
    <property type="match status" value="1"/>
</dbReference>
<protein>
    <submittedName>
        <fullName evidence="3">Putative oxidoreductase</fullName>
    </submittedName>
</protein>
<dbReference type="InterPro" id="IPR036291">
    <property type="entry name" value="NAD(P)-bd_dom_sf"/>
</dbReference>
<dbReference type="GO" id="GO:0050664">
    <property type="term" value="F:oxidoreductase activity, acting on NAD(P)H, oxygen as acceptor"/>
    <property type="evidence" value="ECO:0007669"/>
    <property type="project" value="TreeGrafter"/>
</dbReference>
<reference evidence="3 4" key="2">
    <citation type="submission" date="2015-10" db="EMBL/GenBank/DDBJ databases">
        <title>Comparative genomics and high-throughput reverse genetic screens identify a new phytobacterial MAMP and an Arabidopsis receptor required for immune elicitation.</title>
        <authorList>
            <person name="Mott G.A."/>
            <person name="Thakur S."/>
            <person name="Wang P.W."/>
            <person name="Desveaux D."/>
            <person name="Guttman D.S."/>
        </authorList>
    </citation>
    <scope>NUCLEOTIDE SEQUENCE [LARGE SCALE GENOMIC DNA]</scope>
    <source>
        <strain evidence="3 4">0788_9</strain>
    </source>
</reference>
<keyword evidence="2" id="KW-0560">Oxidoreductase</keyword>
<dbReference type="Gene3D" id="3.40.50.720">
    <property type="entry name" value="NAD(P)-binding Rossmann-like Domain"/>
    <property type="match status" value="1"/>
</dbReference>
<gene>
    <name evidence="3" type="ORF">ABJ99_5166</name>
</gene>
<dbReference type="Pfam" id="PF00106">
    <property type="entry name" value="adh_short"/>
    <property type="match status" value="1"/>
</dbReference>
<name>A0A0N0X6Y6_PSESX</name>
<dbReference type="EMBL" id="LGLN01000099">
    <property type="protein sequence ID" value="KPC23599.1"/>
    <property type="molecule type" value="Genomic_DNA"/>
</dbReference>
<evidence type="ECO:0000313" key="4">
    <source>
        <dbReference type="Proteomes" id="UP000037891"/>
    </source>
</evidence>
<dbReference type="PATRIC" id="fig|81035.3.peg.5577"/>
<evidence type="ECO:0000313" key="3">
    <source>
        <dbReference type="EMBL" id="KPC23599.1"/>
    </source>
</evidence>
<dbReference type="Proteomes" id="UP000037891">
    <property type="component" value="Unassembled WGS sequence"/>
</dbReference>
<accession>A0A0N0X6Y6</accession>
<proteinExistence type="inferred from homology"/>